<keyword evidence="3" id="KW-1185">Reference proteome</keyword>
<dbReference type="InterPro" id="IPR000073">
    <property type="entry name" value="AB_hydrolase_1"/>
</dbReference>
<protein>
    <submittedName>
        <fullName evidence="2">Alpha/beta fold hydrolase</fullName>
    </submittedName>
</protein>
<evidence type="ECO:0000313" key="3">
    <source>
        <dbReference type="Proteomes" id="UP000778523"/>
    </source>
</evidence>
<name>A0ABX2IIZ2_9RHOO</name>
<evidence type="ECO:0000313" key="2">
    <source>
        <dbReference type="EMBL" id="NSL56793.1"/>
    </source>
</evidence>
<accession>A0ABX2IIZ2</accession>
<organism evidence="2 3">
    <name type="scientific">Uliginosibacterium aquaticum</name>
    <dbReference type="NCBI Taxonomy" id="2731212"/>
    <lineage>
        <taxon>Bacteria</taxon>
        <taxon>Pseudomonadati</taxon>
        <taxon>Pseudomonadota</taxon>
        <taxon>Betaproteobacteria</taxon>
        <taxon>Rhodocyclales</taxon>
        <taxon>Zoogloeaceae</taxon>
        <taxon>Uliginosibacterium</taxon>
    </lineage>
</organism>
<dbReference type="Proteomes" id="UP000778523">
    <property type="component" value="Unassembled WGS sequence"/>
</dbReference>
<dbReference type="SUPFAM" id="SSF53474">
    <property type="entry name" value="alpha/beta-Hydrolases"/>
    <property type="match status" value="1"/>
</dbReference>
<dbReference type="Pfam" id="PF00561">
    <property type="entry name" value="Abhydrolase_1"/>
    <property type="match status" value="1"/>
</dbReference>
<proteinExistence type="predicted"/>
<gene>
    <name evidence="2" type="ORF">HJ583_017310</name>
</gene>
<dbReference type="RefSeq" id="WP_170023085.1">
    <property type="nucleotide sequence ID" value="NZ_JABCSC020000005.1"/>
</dbReference>
<evidence type="ECO:0000259" key="1">
    <source>
        <dbReference type="Pfam" id="PF00561"/>
    </source>
</evidence>
<dbReference type="Gene3D" id="3.40.50.1820">
    <property type="entry name" value="alpha/beta hydrolase"/>
    <property type="match status" value="1"/>
</dbReference>
<dbReference type="EMBL" id="JABCSC020000005">
    <property type="protein sequence ID" value="NSL56793.1"/>
    <property type="molecule type" value="Genomic_DNA"/>
</dbReference>
<dbReference type="PRINTS" id="PR00111">
    <property type="entry name" value="ABHYDROLASE"/>
</dbReference>
<sequence>MTPALVFLPGWAYQPTLWDALRATLSEFHSHAPELPIHAGGLECWADTLAGKLPENTLLVGWSLGALLALVLAAQHPEKVRGLYLIGATPRFVTTQDWPYGLDASTVSAFRRGFASAPERTLQRFLTLQVLGDARRSTLTPQLEACLAKTTAPGLDEGLQQLERAELRPLLVHVRQPVYLLHGSRDALMPVGAAKWLASQLPTAKLETLAEAGHAPLFDQIPELAGRIRSFANAS</sequence>
<feature type="domain" description="AB hydrolase-1" evidence="1">
    <location>
        <begin position="55"/>
        <end position="219"/>
    </location>
</feature>
<comment type="caution">
    <text evidence="2">The sequence shown here is derived from an EMBL/GenBank/DDBJ whole genome shotgun (WGS) entry which is preliminary data.</text>
</comment>
<dbReference type="GO" id="GO:0016787">
    <property type="term" value="F:hydrolase activity"/>
    <property type="evidence" value="ECO:0007669"/>
    <property type="project" value="UniProtKB-KW"/>
</dbReference>
<dbReference type="PANTHER" id="PTHR43689:SF8">
    <property type="entry name" value="ALPHA_BETA-HYDROLASES SUPERFAMILY PROTEIN"/>
    <property type="match status" value="1"/>
</dbReference>
<keyword evidence="2" id="KW-0378">Hydrolase</keyword>
<dbReference type="PANTHER" id="PTHR43689">
    <property type="entry name" value="HYDROLASE"/>
    <property type="match status" value="1"/>
</dbReference>
<reference evidence="2 3" key="1">
    <citation type="submission" date="2020-06" db="EMBL/GenBank/DDBJ databases">
        <title>Draft genome of Uliginosibacterium sp. IMCC34675.</title>
        <authorList>
            <person name="Song J."/>
        </authorList>
    </citation>
    <scope>NUCLEOTIDE SEQUENCE [LARGE SCALE GENOMIC DNA]</scope>
    <source>
        <strain evidence="2 3">IMCC34675</strain>
    </source>
</reference>
<dbReference type="InterPro" id="IPR029058">
    <property type="entry name" value="AB_hydrolase_fold"/>
</dbReference>